<feature type="domain" description="Major facilitator superfamily (MFS) profile" evidence="7">
    <location>
        <begin position="1"/>
        <end position="284"/>
    </location>
</feature>
<dbReference type="EMBL" id="KZ805632">
    <property type="protein sequence ID" value="PVH92928.1"/>
    <property type="molecule type" value="Genomic_DNA"/>
</dbReference>
<evidence type="ECO:0000313" key="8">
    <source>
        <dbReference type="EMBL" id="PVH92928.1"/>
    </source>
</evidence>
<comment type="similarity">
    <text evidence="2">Belongs to the major facilitator superfamily.</text>
</comment>
<dbReference type="PANTHER" id="PTHR23502">
    <property type="entry name" value="MAJOR FACILITATOR SUPERFAMILY"/>
    <property type="match status" value="1"/>
</dbReference>
<dbReference type="GO" id="GO:0022857">
    <property type="term" value="F:transmembrane transporter activity"/>
    <property type="evidence" value="ECO:0007669"/>
    <property type="project" value="InterPro"/>
</dbReference>
<name>A0A2V1D4I4_9PLEO</name>
<dbReference type="SUPFAM" id="SSF103473">
    <property type="entry name" value="MFS general substrate transporter"/>
    <property type="match status" value="1"/>
</dbReference>
<protein>
    <submittedName>
        <fullName evidence="8">MFS general substrate transporter</fullName>
    </submittedName>
</protein>
<dbReference type="Gene3D" id="1.20.1250.20">
    <property type="entry name" value="MFS general substrate transporter like domains"/>
    <property type="match status" value="1"/>
</dbReference>
<evidence type="ECO:0000256" key="1">
    <source>
        <dbReference type="ARBA" id="ARBA00004141"/>
    </source>
</evidence>
<sequence>MLHALIDACKQGAYPGPVISGYLAQEAGWRWIFWLLAISSGVLTVSTAAILHETYAPVILKHQSRTAKKNSTAHSPRKPDPFQVFLRAILRPTKLLFLSPVAAIVALLISIYYSYLYFLFTTFTPVFEEQYRFSTGAAGLAFLGIGIGLLLGVVLVGLFVKKYTERKRLQVDAGITPEDRLPPVGWTAHFRVHWIVPMIGTLFVGFGAALAFLPVQMYLVDAFQLYAASAVATNTILRNIIGATLPLAGGKLYGSLGLGWGNTVLGLICVAIIPVPILLLPYGNYLRTNTRFQVRLD</sequence>
<dbReference type="OrthoDB" id="5296287at2759"/>
<accession>A0A2V1D4I4</accession>
<feature type="transmembrane region" description="Helical" evidence="6">
    <location>
        <begin position="194"/>
        <end position="213"/>
    </location>
</feature>
<feature type="transmembrane region" description="Helical" evidence="6">
    <location>
        <begin position="260"/>
        <end position="282"/>
    </location>
</feature>
<reference evidence="8 9" key="1">
    <citation type="journal article" date="2018" name="Sci. Rep.">
        <title>Comparative genomics provides insights into the lifestyle and reveals functional heterogeneity of dark septate endophytic fungi.</title>
        <authorList>
            <person name="Knapp D.G."/>
            <person name="Nemeth J.B."/>
            <person name="Barry K."/>
            <person name="Hainaut M."/>
            <person name="Henrissat B."/>
            <person name="Johnson J."/>
            <person name="Kuo A."/>
            <person name="Lim J.H.P."/>
            <person name="Lipzen A."/>
            <person name="Nolan M."/>
            <person name="Ohm R.A."/>
            <person name="Tamas L."/>
            <person name="Grigoriev I.V."/>
            <person name="Spatafora J.W."/>
            <person name="Nagy L.G."/>
            <person name="Kovacs G.M."/>
        </authorList>
    </citation>
    <scope>NUCLEOTIDE SEQUENCE [LARGE SCALE GENOMIC DNA]</scope>
    <source>
        <strain evidence="8 9">DSE2036</strain>
    </source>
</reference>
<dbReference type="PANTHER" id="PTHR23502:SF68">
    <property type="entry name" value="MULTIDRUG TRANSPORTER, PUTATIVE (AFU_ORTHOLOGUE AFUA_3G01120)-RELATED"/>
    <property type="match status" value="1"/>
</dbReference>
<dbReference type="PROSITE" id="PS50850">
    <property type="entry name" value="MFS"/>
    <property type="match status" value="1"/>
</dbReference>
<organism evidence="8 9">
    <name type="scientific">Periconia macrospinosa</name>
    <dbReference type="NCBI Taxonomy" id="97972"/>
    <lineage>
        <taxon>Eukaryota</taxon>
        <taxon>Fungi</taxon>
        <taxon>Dikarya</taxon>
        <taxon>Ascomycota</taxon>
        <taxon>Pezizomycotina</taxon>
        <taxon>Dothideomycetes</taxon>
        <taxon>Pleosporomycetidae</taxon>
        <taxon>Pleosporales</taxon>
        <taxon>Massarineae</taxon>
        <taxon>Periconiaceae</taxon>
        <taxon>Periconia</taxon>
    </lineage>
</organism>
<feature type="transmembrane region" description="Helical" evidence="6">
    <location>
        <begin position="138"/>
        <end position="160"/>
    </location>
</feature>
<feature type="transmembrane region" description="Helical" evidence="6">
    <location>
        <begin position="95"/>
        <end position="118"/>
    </location>
</feature>
<keyword evidence="5 6" id="KW-0472">Membrane</keyword>
<dbReference type="InterPro" id="IPR011701">
    <property type="entry name" value="MFS"/>
</dbReference>
<dbReference type="STRING" id="97972.A0A2V1D4I4"/>
<dbReference type="Proteomes" id="UP000244855">
    <property type="component" value="Unassembled WGS sequence"/>
</dbReference>
<keyword evidence="4 6" id="KW-1133">Transmembrane helix</keyword>
<dbReference type="GO" id="GO:0016020">
    <property type="term" value="C:membrane"/>
    <property type="evidence" value="ECO:0007669"/>
    <property type="project" value="UniProtKB-SubCell"/>
</dbReference>
<evidence type="ECO:0000256" key="2">
    <source>
        <dbReference type="ARBA" id="ARBA00008335"/>
    </source>
</evidence>
<proteinExistence type="inferred from homology"/>
<keyword evidence="9" id="KW-1185">Reference proteome</keyword>
<gene>
    <name evidence="8" type="ORF">DM02DRAFT_646687</name>
</gene>
<feature type="transmembrane region" description="Helical" evidence="6">
    <location>
        <begin position="31"/>
        <end position="51"/>
    </location>
</feature>
<evidence type="ECO:0000256" key="5">
    <source>
        <dbReference type="ARBA" id="ARBA00023136"/>
    </source>
</evidence>
<evidence type="ECO:0000256" key="6">
    <source>
        <dbReference type="SAM" id="Phobius"/>
    </source>
</evidence>
<comment type="subcellular location">
    <subcellularLocation>
        <location evidence="1">Membrane</location>
        <topology evidence="1">Multi-pass membrane protein</topology>
    </subcellularLocation>
</comment>
<dbReference type="InterPro" id="IPR036259">
    <property type="entry name" value="MFS_trans_sf"/>
</dbReference>
<dbReference type="Pfam" id="PF07690">
    <property type="entry name" value="MFS_1"/>
    <property type="match status" value="1"/>
</dbReference>
<evidence type="ECO:0000256" key="4">
    <source>
        <dbReference type="ARBA" id="ARBA00022989"/>
    </source>
</evidence>
<keyword evidence="3 6" id="KW-0812">Transmembrane</keyword>
<dbReference type="InterPro" id="IPR020846">
    <property type="entry name" value="MFS_dom"/>
</dbReference>
<evidence type="ECO:0000313" key="9">
    <source>
        <dbReference type="Proteomes" id="UP000244855"/>
    </source>
</evidence>
<evidence type="ECO:0000259" key="7">
    <source>
        <dbReference type="PROSITE" id="PS50850"/>
    </source>
</evidence>
<evidence type="ECO:0000256" key="3">
    <source>
        <dbReference type="ARBA" id="ARBA00022692"/>
    </source>
</evidence>
<dbReference type="AlphaFoldDB" id="A0A2V1D4I4"/>